<gene>
    <name evidence="2" type="ORF">C943_00015</name>
</gene>
<reference evidence="2" key="1">
    <citation type="submission" date="2013-01" db="EMBL/GenBank/DDBJ databases">
        <title>Genome assembly of Mariniradius saccharolyticus AK6.</title>
        <authorList>
            <person name="Vaidya B."/>
            <person name="Khatri I."/>
            <person name="Tanuku N.R.S."/>
            <person name="Subramanian S."/>
            <person name="Pinnaka A."/>
        </authorList>
    </citation>
    <scope>NUCLEOTIDE SEQUENCE [LARGE SCALE GENOMIC DNA]</scope>
    <source>
        <strain evidence="2">AK6</strain>
    </source>
</reference>
<dbReference type="STRING" id="1239962.C943_00015"/>
<evidence type="ECO:0000313" key="2">
    <source>
        <dbReference type="EMBL" id="EMS35242.1"/>
    </source>
</evidence>
<dbReference type="AlphaFoldDB" id="M7Y3B5"/>
<proteinExistence type="predicted"/>
<sequence length="56" mass="6206">MSIPEIKADHAGFKGFSSVCDDTLVHNALRRIGGLTGKKTKNQRQRQYESENGIVC</sequence>
<evidence type="ECO:0000256" key="1">
    <source>
        <dbReference type="SAM" id="MobiDB-lite"/>
    </source>
</evidence>
<accession>M7Y3B5</accession>
<protein>
    <submittedName>
        <fullName evidence="2">Uncharacterized protein</fullName>
    </submittedName>
</protein>
<name>M7Y3B5_9BACT</name>
<feature type="region of interest" description="Disordered" evidence="1">
    <location>
        <begin position="36"/>
        <end position="56"/>
    </location>
</feature>
<evidence type="ECO:0000313" key="3">
    <source>
        <dbReference type="Proteomes" id="UP000010953"/>
    </source>
</evidence>
<organism evidence="2 3">
    <name type="scientific">Mariniradius saccharolyticus AK6</name>
    <dbReference type="NCBI Taxonomy" id="1239962"/>
    <lineage>
        <taxon>Bacteria</taxon>
        <taxon>Pseudomonadati</taxon>
        <taxon>Bacteroidota</taxon>
        <taxon>Cytophagia</taxon>
        <taxon>Cytophagales</taxon>
        <taxon>Cyclobacteriaceae</taxon>
        <taxon>Mariniradius</taxon>
    </lineage>
</organism>
<dbReference type="InParanoid" id="M7Y3B5"/>
<keyword evidence="3" id="KW-1185">Reference proteome</keyword>
<dbReference type="Proteomes" id="UP000010953">
    <property type="component" value="Unassembled WGS sequence"/>
</dbReference>
<dbReference type="EMBL" id="AMZY02000001">
    <property type="protein sequence ID" value="EMS35242.1"/>
    <property type="molecule type" value="Genomic_DNA"/>
</dbReference>
<comment type="caution">
    <text evidence="2">The sequence shown here is derived from an EMBL/GenBank/DDBJ whole genome shotgun (WGS) entry which is preliminary data.</text>
</comment>